<dbReference type="OrthoDB" id="704821at2"/>
<feature type="signal peptide" evidence="1">
    <location>
        <begin position="1"/>
        <end position="22"/>
    </location>
</feature>
<feature type="domain" description="Putative auto-transporter adhesin head GIN" evidence="2">
    <location>
        <begin position="30"/>
        <end position="211"/>
    </location>
</feature>
<evidence type="ECO:0000259" key="2">
    <source>
        <dbReference type="Pfam" id="PF10988"/>
    </source>
</evidence>
<accession>A0A098SB85</accession>
<keyword evidence="4" id="KW-1185">Reference proteome</keyword>
<dbReference type="STRING" id="1524460.IX84_03650"/>
<dbReference type="Gene3D" id="2.160.20.120">
    <property type="match status" value="1"/>
</dbReference>
<evidence type="ECO:0000256" key="1">
    <source>
        <dbReference type="SAM" id="SignalP"/>
    </source>
</evidence>
<dbReference type="InterPro" id="IPR021255">
    <property type="entry name" value="DUF2807"/>
</dbReference>
<gene>
    <name evidence="3" type="ORF">IX84_03650</name>
</gene>
<proteinExistence type="predicted"/>
<name>A0A098SB85_9BACT</name>
<evidence type="ECO:0000313" key="3">
    <source>
        <dbReference type="EMBL" id="KGE89416.1"/>
    </source>
</evidence>
<dbReference type="Proteomes" id="UP000029736">
    <property type="component" value="Unassembled WGS sequence"/>
</dbReference>
<feature type="chain" id="PRO_5001947851" description="Putative auto-transporter adhesin head GIN domain-containing protein" evidence="1">
    <location>
        <begin position="23"/>
        <end position="227"/>
    </location>
</feature>
<comment type="caution">
    <text evidence="3">The sequence shown here is derived from an EMBL/GenBank/DDBJ whole genome shotgun (WGS) entry which is preliminary data.</text>
</comment>
<dbReference type="Pfam" id="PF10988">
    <property type="entry name" value="DUF2807"/>
    <property type="match status" value="1"/>
</dbReference>
<dbReference type="AlphaFoldDB" id="A0A098SB85"/>
<keyword evidence="1" id="KW-0732">Signal</keyword>
<organism evidence="3 4">
    <name type="scientific">Phaeodactylibacter xiamenensis</name>
    <dbReference type="NCBI Taxonomy" id="1524460"/>
    <lineage>
        <taxon>Bacteria</taxon>
        <taxon>Pseudomonadati</taxon>
        <taxon>Bacteroidota</taxon>
        <taxon>Saprospiria</taxon>
        <taxon>Saprospirales</taxon>
        <taxon>Haliscomenobacteraceae</taxon>
        <taxon>Phaeodactylibacter</taxon>
    </lineage>
</organism>
<protein>
    <recommendedName>
        <fullName evidence="2">Putative auto-transporter adhesin head GIN domain-containing protein</fullName>
    </recommendedName>
</protein>
<sequence>MNTILRAVVLLLLLGFAVVSYAQEARKLDHFDAVSVTGDISVTLVKGDSPSALIETDGIDADEITLYVKGKTLKIQLIEGLFKDFDRVEITLTYNHLRAIRSSAGASVRTSGPITGDELNLRASSGGQLFAEVDVNAIEASASEGGVLTVSGQAEDQEVTVSTGGMYEGLELQCMRTYVKSNTGGMAEVVAHKRLDASANTGGSIDYSGEPEIKNVRSLISGGIRKL</sequence>
<reference evidence="3 4" key="1">
    <citation type="journal article" date="2014" name="Int. J. Syst. Evol. Microbiol.">
        <title>Phaeodactylibacter xiamenensis gen. nov., sp. nov., a member of the family Saprospiraceae isolated from the marine alga Phaeodactylum tricornutum.</title>
        <authorList>
            <person name="Chen Z.Jr."/>
            <person name="Lei X."/>
            <person name="Lai Q."/>
            <person name="Li Y."/>
            <person name="Zhang B."/>
            <person name="Zhang J."/>
            <person name="Zhang H."/>
            <person name="Yang L."/>
            <person name="Zheng W."/>
            <person name="Tian Y."/>
            <person name="Yu Z."/>
            <person name="Xu H.Jr."/>
            <person name="Zheng T."/>
        </authorList>
    </citation>
    <scope>NUCLEOTIDE SEQUENCE [LARGE SCALE GENOMIC DNA]</scope>
    <source>
        <strain evidence="3 4">KD52</strain>
    </source>
</reference>
<evidence type="ECO:0000313" key="4">
    <source>
        <dbReference type="Proteomes" id="UP000029736"/>
    </source>
</evidence>
<dbReference type="EMBL" id="JPOS01000010">
    <property type="protein sequence ID" value="KGE89416.1"/>
    <property type="molecule type" value="Genomic_DNA"/>
</dbReference>
<dbReference type="RefSeq" id="WP_052515735.1">
    <property type="nucleotide sequence ID" value="NZ_JBKAGJ010000019.1"/>
</dbReference>